<gene>
    <name evidence="2" type="ORF">TeGR_g12565</name>
</gene>
<dbReference type="Proteomes" id="UP001165060">
    <property type="component" value="Unassembled WGS sequence"/>
</dbReference>
<evidence type="ECO:0000313" key="2">
    <source>
        <dbReference type="EMBL" id="GMI34414.1"/>
    </source>
</evidence>
<organism evidence="2 3">
    <name type="scientific">Tetraparma gracilis</name>
    <dbReference type="NCBI Taxonomy" id="2962635"/>
    <lineage>
        <taxon>Eukaryota</taxon>
        <taxon>Sar</taxon>
        <taxon>Stramenopiles</taxon>
        <taxon>Ochrophyta</taxon>
        <taxon>Bolidophyceae</taxon>
        <taxon>Parmales</taxon>
        <taxon>Triparmaceae</taxon>
        <taxon>Tetraparma</taxon>
    </lineage>
</organism>
<evidence type="ECO:0000256" key="1">
    <source>
        <dbReference type="SAM" id="Coils"/>
    </source>
</evidence>
<accession>A0ABQ6MX58</accession>
<sequence>ELGITGLLFEDAPALVLNAAVLLLKLGAGEEGGEEGGEKGGEKGKLTTYLSFAAFAFSCAMAGRKLGMPGQRKELYEEKLHIEMALNKKKGRVEVGAERKGVRDMFASMKKLATVRPAAAAESVEEGRVSGQVVGGGEGGGSLRTQLEQAIRREEVLRAKANEADTAAAAEKELREKAEQEISVLRKRVRGAEGGE</sequence>
<proteinExistence type="predicted"/>
<feature type="non-terminal residue" evidence="2">
    <location>
        <position position="1"/>
    </location>
</feature>
<keyword evidence="3" id="KW-1185">Reference proteome</keyword>
<name>A0ABQ6MX58_9STRA</name>
<feature type="coiled-coil region" evidence="1">
    <location>
        <begin position="144"/>
        <end position="195"/>
    </location>
</feature>
<keyword evidence="1" id="KW-0175">Coiled coil</keyword>
<evidence type="ECO:0000313" key="3">
    <source>
        <dbReference type="Proteomes" id="UP001165060"/>
    </source>
</evidence>
<protein>
    <submittedName>
        <fullName evidence="2">Uncharacterized protein</fullName>
    </submittedName>
</protein>
<comment type="caution">
    <text evidence="2">The sequence shown here is derived from an EMBL/GenBank/DDBJ whole genome shotgun (WGS) entry which is preliminary data.</text>
</comment>
<reference evidence="2 3" key="1">
    <citation type="journal article" date="2023" name="Commun. Biol.">
        <title>Genome analysis of Parmales, the sister group of diatoms, reveals the evolutionary specialization of diatoms from phago-mixotrophs to photoautotrophs.</title>
        <authorList>
            <person name="Ban H."/>
            <person name="Sato S."/>
            <person name="Yoshikawa S."/>
            <person name="Yamada K."/>
            <person name="Nakamura Y."/>
            <person name="Ichinomiya M."/>
            <person name="Sato N."/>
            <person name="Blanc-Mathieu R."/>
            <person name="Endo H."/>
            <person name="Kuwata A."/>
            <person name="Ogata H."/>
        </authorList>
    </citation>
    <scope>NUCLEOTIDE SEQUENCE [LARGE SCALE GENOMIC DNA]</scope>
</reference>
<dbReference type="EMBL" id="BRYB01004633">
    <property type="protein sequence ID" value="GMI34414.1"/>
    <property type="molecule type" value="Genomic_DNA"/>
</dbReference>